<gene>
    <name evidence="3" type="primary">rlpA</name>
    <name evidence="6" type="ORF">G4L40_02430</name>
</gene>
<feature type="signal peptide" evidence="3">
    <location>
        <begin position="1"/>
        <end position="21"/>
    </location>
</feature>
<protein>
    <recommendedName>
        <fullName evidence="3">Probable endolytic peptidoglycan transglycosylase RlpA</fullName>
        <ecNumber evidence="3">4.2.2.-</ecNumber>
    </recommendedName>
</protein>
<evidence type="ECO:0000256" key="4">
    <source>
        <dbReference type="RuleBase" id="RU003495"/>
    </source>
</evidence>
<dbReference type="CDD" id="cd22268">
    <property type="entry name" value="DPBB_RlpA-like"/>
    <property type="match status" value="1"/>
</dbReference>
<reference evidence="6 7" key="1">
    <citation type="submission" date="2020-02" db="EMBL/GenBank/DDBJ databases">
        <authorList>
            <person name="Chen W.-M."/>
        </authorList>
    </citation>
    <scope>NUCLEOTIDE SEQUENCE [LARGE SCALE GENOMIC DNA]</scope>
    <source>
        <strain evidence="6 7">TWA-26</strain>
    </source>
</reference>
<proteinExistence type="inferred from homology"/>
<dbReference type="EC" id="4.2.2.-" evidence="3"/>
<dbReference type="Pfam" id="PF03330">
    <property type="entry name" value="DPBB_1"/>
    <property type="match status" value="1"/>
</dbReference>
<dbReference type="NCBIfam" id="TIGR00413">
    <property type="entry name" value="rlpA"/>
    <property type="match status" value="1"/>
</dbReference>
<comment type="function">
    <text evidence="3">Lytic transglycosylase with a strong preference for naked glycan strands that lack stem peptides.</text>
</comment>
<keyword evidence="2 3" id="KW-0961">Cell wall biogenesis/degradation</keyword>
<dbReference type="PANTHER" id="PTHR34183:SF1">
    <property type="entry name" value="ENDOLYTIC PEPTIDOGLYCAN TRANSGLYCOSYLASE RLPA"/>
    <property type="match status" value="1"/>
</dbReference>
<dbReference type="Gene3D" id="2.40.40.10">
    <property type="entry name" value="RlpA-like domain"/>
    <property type="match status" value="1"/>
</dbReference>
<dbReference type="InterPro" id="IPR036908">
    <property type="entry name" value="RlpA-like_sf"/>
</dbReference>
<name>A0ABX0IA97_9FLAO</name>
<evidence type="ECO:0000313" key="6">
    <source>
        <dbReference type="EMBL" id="NHM03557.1"/>
    </source>
</evidence>
<keyword evidence="1 3" id="KW-0456">Lyase</keyword>
<dbReference type="EMBL" id="JAAJBV010000001">
    <property type="protein sequence ID" value="NHM03557.1"/>
    <property type="molecule type" value="Genomic_DNA"/>
</dbReference>
<organism evidence="6 7">
    <name type="scientific">Flavobacterium celericrescens</name>
    <dbReference type="NCBI Taxonomy" id="2709780"/>
    <lineage>
        <taxon>Bacteria</taxon>
        <taxon>Pseudomonadati</taxon>
        <taxon>Bacteroidota</taxon>
        <taxon>Flavobacteriia</taxon>
        <taxon>Flavobacteriales</taxon>
        <taxon>Flavobacteriaceae</taxon>
        <taxon>Flavobacterium</taxon>
    </lineage>
</organism>
<evidence type="ECO:0000256" key="2">
    <source>
        <dbReference type="ARBA" id="ARBA00023316"/>
    </source>
</evidence>
<comment type="caution">
    <text evidence="6">The sequence shown here is derived from an EMBL/GenBank/DDBJ whole genome shotgun (WGS) entry which is preliminary data.</text>
</comment>
<evidence type="ECO:0000313" key="7">
    <source>
        <dbReference type="Proteomes" id="UP000761423"/>
    </source>
</evidence>
<feature type="chain" id="PRO_5044936301" description="Probable endolytic peptidoglycan transglycosylase RlpA" evidence="3">
    <location>
        <begin position="22"/>
        <end position="158"/>
    </location>
</feature>
<dbReference type="InterPro" id="IPR012997">
    <property type="entry name" value="RplA"/>
</dbReference>
<keyword evidence="7" id="KW-1185">Reference proteome</keyword>
<dbReference type="SUPFAM" id="SSF50685">
    <property type="entry name" value="Barwin-like endoglucanases"/>
    <property type="match status" value="1"/>
</dbReference>
<accession>A0ABX0IA97</accession>
<dbReference type="RefSeq" id="WP_166235560.1">
    <property type="nucleotide sequence ID" value="NZ_JAAJBV010000001.1"/>
</dbReference>
<comment type="similarity">
    <text evidence="3 4">Belongs to the RlpA family.</text>
</comment>
<dbReference type="InterPro" id="IPR034718">
    <property type="entry name" value="RlpA"/>
</dbReference>
<sequence length="158" mass="17653" precursor="true">MKKLKYIIPFVVLITAISSFSDTSKNLVRETAILDSIKKQDSLAIIATKKQDSIDNLKTKFFKGNAHASYYHDRFTGRRTASGQIFNNKKFTAAHRTLKFGTKVKVTSIVSKKSVIVTVNDRGPFVKGRDIDLSKAAFMKIAPSKYGGHIKVNLELVE</sequence>
<dbReference type="HAMAP" id="MF_02071">
    <property type="entry name" value="RlpA"/>
    <property type="match status" value="1"/>
</dbReference>
<feature type="domain" description="RlpA-like protein double-psi beta-barrel" evidence="5">
    <location>
        <begin position="66"/>
        <end position="152"/>
    </location>
</feature>
<evidence type="ECO:0000256" key="3">
    <source>
        <dbReference type="HAMAP-Rule" id="MF_02071"/>
    </source>
</evidence>
<evidence type="ECO:0000259" key="5">
    <source>
        <dbReference type="Pfam" id="PF03330"/>
    </source>
</evidence>
<dbReference type="PANTHER" id="PTHR34183">
    <property type="entry name" value="ENDOLYTIC PEPTIDOGLYCAN TRANSGLYCOSYLASE RLPA"/>
    <property type="match status" value="1"/>
</dbReference>
<keyword evidence="3" id="KW-0732">Signal</keyword>
<dbReference type="Proteomes" id="UP000761423">
    <property type="component" value="Unassembled WGS sequence"/>
</dbReference>
<dbReference type="InterPro" id="IPR009009">
    <property type="entry name" value="RlpA-like_DPBB"/>
</dbReference>
<evidence type="ECO:0000256" key="1">
    <source>
        <dbReference type="ARBA" id="ARBA00023239"/>
    </source>
</evidence>